<dbReference type="Proteomes" id="UP000224006">
    <property type="component" value="Chromosome V"/>
</dbReference>
<accession>A0A2A9MI73</accession>
<proteinExistence type="predicted"/>
<evidence type="ECO:0000313" key="2">
    <source>
        <dbReference type="EMBL" id="PFH35100.1"/>
    </source>
</evidence>
<gene>
    <name evidence="2" type="ORF">BESB_059870</name>
</gene>
<dbReference type="KEGG" id="bbes:BESB_059870"/>
<feature type="transmembrane region" description="Helical" evidence="1">
    <location>
        <begin position="27"/>
        <end position="46"/>
    </location>
</feature>
<sequence length="110" mass="11936">MSARVSSAPVTQGRRTCDAASSRRQRVCGLGLLVILACFSLSVKIMEGHAQVLPEEGEQPTFKYVTASMLSQFIVIFLIAVTALIGIACLSNIDVPAIYSNRTLDINKEY</sequence>
<feature type="transmembrane region" description="Helical" evidence="1">
    <location>
        <begin position="66"/>
        <end position="90"/>
    </location>
</feature>
<comment type="caution">
    <text evidence="2">The sequence shown here is derived from an EMBL/GenBank/DDBJ whole genome shotgun (WGS) entry which is preliminary data.</text>
</comment>
<dbReference type="GeneID" id="40310915"/>
<dbReference type="VEuPathDB" id="ToxoDB:BESB_059870"/>
<organism evidence="2 3">
    <name type="scientific">Besnoitia besnoiti</name>
    <name type="common">Apicomplexan protozoan</name>
    <dbReference type="NCBI Taxonomy" id="94643"/>
    <lineage>
        <taxon>Eukaryota</taxon>
        <taxon>Sar</taxon>
        <taxon>Alveolata</taxon>
        <taxon>Apicomplexa</taxon>
        <taxon>Conoidasida</taxon>
        <taxon>Coccidia</taxon>
        <taxon>Eucoccidiorida</taxon>
        <taxon>Eimeriorina</taxon>
        <taxon>Sarcocystidae</taxon>
        <taxon>Besnoitia</taxon>
    </lineage>
</organism>
<reference evidence="2 3" key="1">
    <citation type="submission" date="2017-09" db="EMBL/GenBank/DDBJ databases">
        <title>Genome sequencing of Besnoitia besnoiti strain Bb-Ger1.</title>
        <authorList>
            <person name="Schares G."/>
            <person name="Venepally P."/>
            <person name="Lorenzi H.A."/>
        </authorList>
    </citation>
    <scope>NUCLEOTIDE SEQUENCE [LARGE SCALE GENOMIC DNA]</scope>
    <source>
        <strain evidence="2 3">Bb-Ger1</strain>
    </source>
</reference>
<evidence type="ECO:0000313" key="3">
    <source>
        <dbReference type="Proteomes" id="UP000224006"/>
    </source>
</evidence>
<name>A0A2A9MI73_BESBE</name>
<keyword evidence="1" id="KW-1133">Transmembrane helix</keyword>
<keyword evidence="1" id="KW-0472">Membrane</keyword>
<dbReference type="RefSeq" id="XP_029219109.1">
    <property type="nucleotide sequence ID" value="XM_029364401.1"/>
</dbReference>
<evidence type="ECO:0008006" key="4">
    <source>
        <dbReference type="Google" id="ProtNLM"/>
    </source>
</evidence>
<dbReference type="AlphaFoldDB" id="A0A2A9MI73"/>
<keyword evidence="3" id="KW-1185">Reference proteome</keyword>
<dbReference type="OrthoDB" id="333154at2759"/>
<evidence type="ECO:0000256" key="1">
    <source>
        <dbReference type="SAM" id="Phobius"/>
    </source>
</evidence>
<dbReference type="EMBL" id="NWUJ01000005">
    <property type="protein sequence ID" value="PFH35100.1"/>
    <property type="molecule type" value="Genomic_DNA"/>
</dbReference>
<keyword evidence="1" id="KW-0812">Transmembrane</keyword>
<protein>
    <recommendedName>
        <fullName evidence="4">Transmembrane protein</fullName>
    </recommendedName>
</protein>